<dbReference type="InterPro" id="IPR051803">
    <property type="entry name" value="TA_system_RelE-like_toxin"/>
</dbReference>
<evidence type="ECO:0000313" key="4">
    <source>
        <dbReference type="Proteomes" id="UP000414136"/>
    </source>
</evidence>
<dbReference type="InterPro" id="IPR035093">
    <property type="entry name" value="RelE/ParE_toxin_dom_sf"/>
</dbReference>
<evidence type="ECO:0000256" key="2">
    <source>
        <dbReference type="ARBA" id="ARBA00022649"/>
    </source>
</evidence>
<dbReference type="EMBL" id="CABPSQ010000002">
    <property type="protein sequence ID" value="VVE63949.1"/>
    <property type="molecule type" value="Genomic_DNA"/>
</dbReference>
<gene>
    <name evidence="3" type="ORF">PCA31118_01441</name>
</gene>
<keyword evidence="4" id="KW-1185">Reference proteome</keyword>
<dbReference type="Gene3D" id="3.30.2310.20">
    <property type="entry name" value="RelE-like"/>
    <property type="match status" value="1"/>
</dbReference>
<sequence length="96" mass="11280">MHFRRIPWTVEATGERKRILRDIAEKDIGAAKRMNQLFKTSVDRLQTFPGFGREGDIPGTRHLTVHKNYQVIYMVDEAYITVLAVHHVRRRTFLMA</sequence>
<dbReference type="OrthoDB" id="9798046at2"/>
<reference evidence="3 4" key="1">
    <citation type="submission" date="2019-08" db="EMBL/GenBank/DDBJ databases">
        <authorList>
            <person name="Peeters C."/>
        </authorList>
    </citation>
    <scope>NUCLEOTIDE SEQUENCE [LARGE SCALE GENOMIC DNA]</scope>
    <source>
        <strain evidence="3 4">LMG 31118</strain>
    </source>
</reference>
<evidence type="ECO:0000256" key="1">
    <source>
        <dbReference type="ARBA" id="ARBA00006226"/>
    </source>
</evidence>
<dbReference type="PANTHER" id="PTHR33755">
    <property type="entry name" value="TOXIN PARE1-RELATED"/>
    <property type="match status" value="1"/>
</dbReference>
<dbReference type="RefSeq" id="WP_150624352.1">
    <property type="nucleotide sequence ID" value="NZ_CABPSQ010000002.1"/>
</dbReference>
<dbReference type="InterPro" id="IPR007712">
    <property type="entry name" value="RelE/ParE_toxin"/>
</dbReference>
<organism evidence="3 4">
    <name type="scientific">Pandoraea captiosa</name>
    <dbReference type="NCBI Taxonomy" id="2508302"/>
    <lineage>
        <taxon>Bacteria</taxon>
        <taxon>Pseudomonadati</taxon>
        <taxon>Pseudomonadota</taxon>
        <taxon>Betaproteobacteria</taxon>
        <taxon>Burkholderiales</taxon>
        <taxon>Burkholderiaceae</taxon>
        <taxon>Pandoraea</taxon>
    </lineage>
</organism>
<dbReference type="PANTHER" id="PTHR33755:SF6">
    <property type="entry name" value="PLASMID STABILIZATION SYSTEM PROTEIN"/>
    <property type="match status" value="1"/>
</dbReference>
<dbReference type="AlphaFoldDB" id="A0A5E4ZRE3"/>
<evidence type="ECO:0000313" key="3">
    <source>
        <dbReference type="EMBL" id="VVE63949.1"/>
    </source>
</evidence>
<dbReference type="Pfam" id="PF05016">
    <property type="entry name" value="ParE_toxin"/>
    <property type="match status" value="1"/>
</dbReference>
<name>A0A5E4ZRE3_9BURK</name>
<keyword evidence="2" id="KW-1277">Toxin-antitoxin system</keyword>
<comment type="similarity">
    <text evidence="1">Belongs to the RelE toxin family.</text>
</comment>
<protein>
    <submittedName>
        <fullName evidence="3">Addiction module toxin RelE</fullName>
    </submittedName>
</protein>
<dbReference type="Proteomes" id="UP000414136">
    <property type="component" value="Unassembled WGS sequence"/>
</dbReference>
<accession>A0A5E4ZRE3</accession>
<proteinExistence type="inferred from homology"/>